<accession>A0A3S5ABQ2</accession>
<dbReference type="Proteomes" id="UP000784294">
    <property type="component" value="Unassembled WGS sequence"/>
</dbReference>
<evidence type="ECO:0000313" key="1">
    <source>
        <dbReference type="EMBL" id="VEL32777.1"/>
    </source>
</evidence>
<keyword evidence="2" id="KW-1185">Reference proteome</keyword>
<evidence type="ECO:0000313" key="2">
    <source>
        <dbReference type="Proteomes" id="UP000784294"/>
    </source>
</evidence>
<organism evidence="1 2">
    <name type="scientific">Protopolystoma xenopodis</name>
    <dbReference type="NCBI Taxonomy" id="117903"/>
    <lineage>
        <taxon>Eukaryota</taxon>
        <taxon>Metazoa</taxon>
        <taxon>Spiralia</taxon>
        <taxon>Lophotrochozoa</taxon>
        <taxon>Platyhelminthes</taxon>
        <taxon>Monogenea</taxon>
        <taxon>Polyopisthocotylea</taxon>
        <taxon>Polystomatidea</taxon>
        <taxon>Polystomatidae</taxon>
        <taxon>Protopolystoma</taxon>
    </lineage>
</organism>
<name>A0A3S5ABQ2_9PLAT</name>
<comment type="caution">
    <text evidence="1">The sequence shown here is derived from an EMBL/GenBank/DDBJ whole genome shotgun (WGS) entry which is preliminary data.</text>
</comment>
<protein>
    <submittedName>
        <fullName evidence="1">Uncharacterized protein</fullName>
    </submittedName>
</protein>
<reference evidence="1" key="1">
    <citation type="submission" date="2018-11" db="EMBL/GenBank/DDBJ databases">
        <authorList>
            <consortium name="Pathogen Informatics"/>
        </authorList>
    </citation>
    <scope>NUCLEOTIDE SEQUENCE</scope>
</reference>
<gene>
    <name evidence="1" type="ORF">PXEA_LOCUS26217</name>
</gene>
<dbReference type="EMBL" id="CAAALY010244647">
    <property type="protein sequence ID" value="VEL32777.1"/>
    <property type="molecule type" value="Genomic_DNA"/>
</dbReference>
<proteinExistence type="predicted"/>
<dbReference type="AlphaFoldDB" id="A0A3S5ABQ2"/>
<sequence length="161" mass="17807">MNNVYHLIHVGRGCNLPNSICLCASLSVLLLFRRLSLPAFLFKHYQSNHHKAPVSNPLAPPSPLSTSSSLASLHSRYSHSSTLPALVPNYVCSRPNRQSALLLQIIIRAEIRLRLAHYSPAACQPLCTLQFSQSLTWSVYMPTRHTPANGGFGLETKPLTH</sequence>